<evidence type="ECO:0000256" key="2">
    <source>
        <dbReference type="ARBA" id="ARBA00022989"/>
    </source>
</evidence>
<evidence type="ECO:0000256" key="1">
    <source>
        <dbReference type="ARBA" id="ARBA00022692"/>
    </source>
</evidence>
<comment type="caution">
    <text evidence="8">The sequence shown here is derived from an EMBL/GenBank/DDBJ whole genome shotgun (WGS) entry which is preliminary data.</text>
</comment>
<dbReference type="Proteomes" id="UP000053240">
    <property type="component" value="Unassembled WGS sequence"/>
</dbReference>
<gene>
    <name evidence="8" type="ORF">RR48_00224</name>
</gene>
<dbReference type="GO" id="GO:0005509">
    <property type="term" value="F:calcium ion binding"/>
    <property type="evidence" value="ECO:0007669"/>
    <property type="project" value="InterPro"/>
</dbReference>
<comment type="subcellular location">
    <subcellularLocation>
        <location evidence="4">Rough endoplasmic reticulum membrane</location>
        <topology evidence="4">Single-pass type I membrane protein</topology>
    </subcellularLocation>
</comment>
<organism evidence="8 9">
    <name type="scientific">Papilio machaon</name>
    <name type="common">Old World swallowtail butterfly</name>
    <dbReference type="NCBI Taxonomy" id="76193"/>
    <lineage>
        <taxon>Eukaryota</taxon>
        <taxon>Metazoa</taxon>
        <taxon>Ecdysozoa</taxon>
        <taxon>Arthropoda</taxon>
        <taxon>Hexapoda</taxon>
        <taxon>Insecta</taxon>
        <taxon>Pterygota</taxon>
        <taxon>Neoptera</taxon>
        <taxon>Endopterygota</taxon>
        <taxon>Lepidoptera</taxon>
        <taxon>Glossata</taxon>
        <taxon>Ditrysia</taxon>
        <taxon>Papilionoidea</taxon>
        <taxon>Papilionidae</taxon>
        <taxon>Papilioninae</taxon>
        <taxon>Papilio</taxon>
    </lineage>
</organism>
<dbReference type="InterPro" id="IPR012879">
    <property type="entry name" value="CCDC47"/>
</dbReference>
<dbReference type="STRING" id="76193.A0A0N1PJV9"/>
<dbReference type="AlphaFoldDB" id="A0A0N1PJV9"/>
<dbReference type="PANTHER" id="PTHR12883:SF0">
    <property type="entry name" value="PAT COMPLEX SUBUNIT CCDC47"/>
    <property type="match status" value="1"/>
</dbReference>
<protein>
    <recommendedName>
        <fullName evidence="6">PAT complex subunit CCDC47</fullName>
    </recommendedName>
    <alternativeName>
        <fullName evidence="7">Coiled-coil domain-containing protein 47</fullName>
    </alternativeName>
</protein>
<dbReference type="GO" id="GO:0032469">
    <property type="term" value="P:endoplasmic reticulum calcium ion homeostasis"/>
    <property type="evidence" value="ECO:0007669"/>
    <property type="project" value="InterPro"/>
</dbReference>
<keyword evidence="9" id="KW-1185">Reference proteome</keyword>
<evidence type="ECO:0000313" key="8">
    <source>
        <dbReference type="EMBL" id="KPJ21543.1"/>
    </source>
</evidence>
<reference evidence="8 9" key="1">
    <citation type="journal article" date="2015" name="Nat. Commun.">
        <title>Outbred genome sequencing and CRISPR/Cas9 gene editing in butterflies.</title>
        <authorList>
            <person name="Li X."/>
            <person name="Fan D."/>
            <person name="Zhang W."/>
            <person name="Liu G."/>
            <person name="Zhang L."/>
            <person name="Zhao L."/>
            <person name="Fang X."/>
            <person name="Chen L."/>
            <person name="Dong Y."/>
            <person name="Chen Y."/>
            <person name="Ding Y."/>
            <person name="Zhao R."/>
            <person name="Feng M."/>
            <person name="Zhu Y."/>
            <person name="Feng Y."/>
            <person name="Jiang X."/>
            <person name="Zhu D."/>
            <person name="Xiang H."/>
            <person name="Feng X."/>
            <person name="Li S."/>
            <person name="Wang J."/>
            <person name="Zhang G."/>
            <person name="Kronforst M.R."/>
            <person name="Wang W."/>
        </authorList>
    </citation>
    <scope>NUCLEOTIDE SEQUENCE [LARGE SCALE GENOMIC DNA]</scope>
    <source>
        <strain evidence="8">Ya'a_city_454_Pm</strain>
        <tissue evidence="8">Whole body</tissue>
    </source>
</reference>
<evidence type="ECO:0000256" key="3">
    <source>
        <dbReference type="ARBA" id="ARBA00023136"/>
    </source>
</evidence>
<comment type="similarity">
    <text evidence="5">Belongs to the CCDC47 family.</text>
</comment>
<evidence type="ECO:0000256" key="6">
    <source>
        <dbReference type="ARBA" id="ARBA00034875"/>
    </source>
</evidence>
<keyword evidence="3" id="KW-0472">Membrane</keyword>
<evidence type="ECO:0000313" key="9">
    <source>
        <dbReference type="Proteomes" id="UP000053240"/>
    </source>
</evidence>
<name>A0A0N1PJV9_PAPMA</name>
<dbReference type="InParanoid" id="A0A0N1PJV9"/>
<feature type="non-terminal residue" evidence="8">
    <location>
        <position position="1"/>
    </location>
</feature>
<keyword evidence="2" id="KW-1133">Transmembrane helix</keyword>
<keyword evidence="1" id="KW-0812">Transmembrane</keyword>
<dbReference type="EMBL" id="LADJ01052646">
    <property type="protein sequence ID" value="KPJ21543.1"/>
    <property type="molecule type" value="Genomic_DNA"/>
</dbReference>
<accession>A0A0N1PJV9</accession>
<evidence type="ECO:0000256" key="7">
    <source>
        <dbReference type="ARBA" id="ARBA00034902"/>
    </source>
</evidence>
<dbReference type="GO" id="GO:0030867">
    <property type="term" value="C:rough endoplasmic reticulum membrane"/>
    <property type="evidence" value="ECO:0007669"/>
    <property type="project" value="UniProtKB-SubCell"/>
</dbReference>
<dbReference type="PANTHER" id="PTHR12883">
    <property type="entry name" value="ADIPOCYTE-SPECIFIC PROTEIN 4-RELATED"/>
    <property type="match status" value="1"/>
</dbReference>
<sequence length="126" mass="14163">LSQCYLQFKRQDLVHVVMDLGRPSPDTLLVRVELGKDDCDPFVLCVAQKKVATRLAKEMQDLSVFCPERRPGDKHGLPVSMNVLSECAEATAGVLDSRLCGAITQYQKHVQYIHISDRYCGPKLME</sequence>
<evidence type="ECO:0000256" key="5">
    <source>
        <dbReference type="ARBA" id="ARBA00034746"/>
    </source>
</evidence>
<evidence type="ECO:0000256" key="4">
    <source>
        <dbReference type="ARBA" id="ARBA00034697"/>
    </source>
</evidence>
<dbReference type="Pfam" id="PF07946">
    <property type="entry name" value="CCDC47"/>
    <property type="match status" value="1"/>
</dbReference>
<proteinExistence type="inferred from homology"/>